<sequence length="51" mass="5372">MLGTIRAALATGGKLLVRWSFYSPGAGWDVAAVGEGESTLHKLVDAVEITR</sequence>
<dbReference type="Proteomes" id="UP001602245">
    <property type="component" value="Unassembled WGS sequence"/>
</dbReference>
<protein>
    <submittedName>
        <fullName evidence="1">Uncharacterized protein</fullName>
    </submittedName>
</protein>
<dbReference type="EMBL" id="JBIAZU010000002">
    <property type="protein sequence ID" value="MFF5290711.1"/>
    <property type="molecule type" value="Genomic_DNA"/>
</dbReference>
<proteinExistence type="predicted"/>
<keyword evidence="2" id="KW-1185">Reference proteome</keyword>
<gene>
    <name evidence="1" type="ORF">ACFY35_14795</name>
</gene>
<organism evidence="1 2">
    <name type="scientific">Paractinoplanes globisporus</name>
    <dbReference type="NCBI Taxonomy" id="113565"/>
    <lineage>
        <taxon>Bacteria</taxon>
        <taxon>Bacillati</taxon>
        <taxon>Actinomycetota</taxon>
        <taxon>Actinomycetes</taxon>
        <taxon>Micromonosporales</taxon>
        <taxon>Micromonosporaceae</taxon>
        <taxon>Paractinoplanes</taxon>
    </lineage>
</organism>
<reference evidence="1 2" key="1">
    <citation type="submission" date="2024-10" db="EMBL/GenBank/DDBJ databases">
        <title>The Natural Products Discovery Center: Release of the First 8490 Sequenced Strains for Exploring Actinobacteria Biosynthetic Diversity.</title>
        <authorList>
            <person name="Kalkreuter E."/>
            <person name="Kautsar S.A."/>
            <person name="Yang D."/>
            <person name="Bader C.D."/>
            <person name="Teijaro C.N."/>
            <person name="Fluegel L."/>
            <person name="Davis C.M."/>
            <person name="Simpson J.R."/>
            <person name="Lauterbach L."/>
            <person name="Steele A.D."/>
            <person name="Gui C."/>
            <person name="Meng S."/>
            <person name="Li G."/>
            <person name="Viehrig K."/>
            <person name="Ye F."/>
            <person name="Su P."/>
            <person name="Kiefer A.F."/>
            <person name="Nichols A."/>
            <person name="Cepeda A.J."/>
            <person name="Yan W."/>
            <person name="Fan B."/>
            <person name="Jiang Y."/>
            <person name="Adhikari A."/>
            <person name="Zheng C.-J."/>
            <person name="Schuster L."/>
            <person name="Cowan T.M."/>
            <person name="Smanski M.J."/>
            <person name="Chevrette M.G."/>
            <person name="De Carvalho L.P.S."/>
            <person name="Shen B."/>
        </authorList>
    </citation>
    <scope>NUCLEOTIDE SEQUENCE [LARGE SCALE GENOMIC DNA]</scope>
    <source>
        <strain evidence="1 2">NPDC000087</strain>
    </source>
</reference>
<evidence type="ECO:0000313" key="1">
    <source>
        <dbReference type="EMBL" id="MFF5290711.1"/>
    </source>
</evidence>
<accession>A0ABW6WBM5</accession>
<dbReference type="RefSeq" id="WP_020510298.1">
    <property type="nucleotide sequence ID" value="NZ_JBIAZU010000002.1"/>
</dbReference>
<evidence type="ECO:0000313" key="2">
    <source>
        <dbReference type="Proteomes" id="UP001602245"/>
    </source>
</evidence>
<comment type="caution">
    <text evidence="1">The sequence shown here is derived from an EMBL/GenBank/DDBJ whole genome shotgun (WGS) entry which is preliminary data.</text>
</comment>
<name>A0ABW6WBM5_9ACTN</name>